<name>A0AA88WC07_9ASTE</name>
<keyword evidence="10" id="KW-1185">Reference proteome</keyword>
<dbReference type="GO" id="GO:0008168">
    <property type="term" value="F:methyltransferase activity"/>
    <property type="evidence" value="ECO:0007669"/>
    <property type="project" value="UniProtKB-KW"/>
</dbReference>
<evidence type="ECO:0000256" key="4">
    <source>
        <dbReference type="ARBA" id="ARBA00022603"/>
    </source>
</evidence>
<dbReference type="GO" id="GO:0005694">
    <property type="term" value="C:chromosome"/>
    <property type="evidence" value="ECO:0007669"/>
    <property type="project" value="UniProtKB-SubCell"/>
</dbReference>
<keyword evidence="4" id="KW-0489">Methyltransferase</keyword>
<dbReference type="Proteomes" id="UP001188597">
    <property type="component" value="Unassembled WGS sequence"/>
</dbReference>
<evidence type="ECO:0000256" key="6">
    <source>
        <dbReference type="ARBA" id="ARBA00022691"/>
    </source>
</evidence>
<feature type="region of interest" description="Disordered" evidence="8">
    <location>
        <begin position="1"/>
        <end position="60"/>
    </location>
</feature>
<comment type="caution">
    <text evidence="9">The sequence shown here is derived from an EMBL/GenBank/DDBJ whole genome shotgun (WGS) entry which is preliminary data.</text>
</comment>
<accession>A0AA88WC07</accession>
<protein>
    <submittedName>
        <fullName evidence="9">Uncharacterized protein</fullName>
    </submittedName>
</protein>
<evidence type="ECO:0000256" key="1">
    <source>
        <dbReference type="ARBA" id="ARBA00004123"/>
    </source>
</evidence>
<proteinExistence type="predicted"/>
<dbReference type="InterPro" id="IPR013083">
    <property type="entry name" value="Znf_RING/FYVE/PHD"/>
</dbReference>
<evidence type="ECO:0000256" key="3">
    <source>
        <dbReference type="ARBA" id="ARBA00022454"/>
    </source>
</evidence>
<dbReference type="GO" id="GO:0005634">
    <property type="term" value="C:nucleus"/>
    <property type="evidence" value="ECO:0007669"/>
    <property type="project" value="UniProtKB-SubCell"/>
</dbReference>
<evidence type="ECO:0000256" key="7">
    <source>
        <dbReference type="ARBA" id="ARBA00023242"/>
    </source>
</evidence>
<comment type="subcellular location">
    <subcellularLocation>
        <location evidence="2">Chromosome</location>
    </subcellularLocation>
    <subcellularLocation>
        <location evidence="1">Nucleus</location>
    </subcellularLocation>
</comment>
<reference evidence="9" key="1">
    <citation type="submission" date="2022-12" db="EMBL/GenBank/DDBJ databases">
        <title>Draft genome assemblies for two species of Escallonia (Escalloniales).</title>
        <authorList>
            <person name="Chanderbali A."/>
            <person name="Dervinis C."/>
            <person name="Anghel I."/>
            <person name="Soltis D."/>
            <person name="Soltis P."/>
            <person name="Zapata F."/>
        </authorList>
    </citation>
    <scope>NUCLEOTIDE SEQUENCE</scope>
    <source>
        <strain evidence="9">UCBG64.0493</strain>
        <tissue evidence="9">Leaf</tissue>
    </source>
</reference>
<evidence type="ECO:0000313" key="10">
    <source>
        <dbReference type="Proteomes" id="UP001188597"/>
    </source>
</evidence>
<evidence type="ECO:0000256" key="5">
    <source>
        <dbReference type="ARBA" id="ARBA00022679"/>
    </source>
</evidence>
<feature type="compositionally biased region" description="Low complexity" evidence="8">
    <location>
        <begin position="17"/>
        <end position="35"/>
    </location>
</feature>
<evidence type="ECO:0000256" key="2">
    <source>
        <dbReference type="ARBA" id="ARBA00004286"/>
    </source>
</evidence>
<keyword evidence="5" id="KW-0808">Transferase</keyword>
<dbReference type="GO" id="GO:0032259">
    <property type="term" value="P:methylation"/>
    <property type="evidence" value="ECO:0007669"/>
    <property type="project" value="UniProtKB-KW"/>
</dbReference>
<organism evidence="9 10">
    <name type="scientific">Escallonia herrerae</name>
    <dbReference type="NCBI Taxonomy" id="1293975"/>
    <lineage>
        <taxon>Eukaryota</taxon>
        <taxon>Viridiplantae</taxon>
        <taxon>Streptophyta</taxon>
        <taxon>Embryophyta</taxon>
        <taxon>Tracheophyta</taxon>
        <taxon>Spermatophyta</taxon>
        <taxon>Magnoliopsida</taxon>
        <taxon>eudicotyledons</taxon>
        <taxon>Gunneridae</taxon>
        <taxon>Pentapetalae</taxon>
        <taxon>asterids</taxon>
        <taxon>campanulids</taxon>
        <taxon>Escalloniales</taxon>
        <taxon>Escalloniaceae</taxon>
        <taxon>Escallonia</taxon>
    </lineage>
</organism>
<keyword evidence="6" id="KW-0949">S-adenosyl-L-methionine</keyword>
<gene>
    <name evidence="9" type="ORF">RJ639_044479</name>
</gene>
<dbReference type="EMBL" id="JAVXUP010000577">
    <property type="protein sequence ID" value="KAK3024867.1"/>
    <property type="molecule type" value="Genomic_DNA"/>
</dbReference>
<sequence length="199" mass="22081">MPDLGNLFSSSPPVPTCCPSLKPVSDGPDPSPSSSAQTVPTDHPSDPNSDHPPQFPPPHGVDTQKLEATDCLVIGCNPFQAECRLCQTIIYPGGELSCSVRDCEGAYHLKCAKERLGYSSWKKFKCPQHGCYVCKQKMKLWRCVKCELASHDKCAAFPQGVLQFHDQPGKAICWRHTNCRLEKVNFFLPSSAWLPYLFL</sequence>
<keyword evidence="7" id="KW-0539">Nucleus</keyword>
<keyword evidence="3" id="KW-0158">Chromosome</keyword>
<dbReference type="Gene3D" id="3.30.40.10">
    <property type="entry name" value="Zinc/RING finger domain, C3HC4 (zinc finger)"/>
    <property type="match status" value="1"/>
</dbReference>
<evidence type="ECO:0000256" key="8">
    <source>
        <dbReference type="SAM" id="MobiDB-lite"/>
    </source>
</evidence>
<dbReference type="InterPro" id="IPR050777">
    <property type="entry name" value="SET2_Histone-Lys_MeTrsfase"/>
</dbReference>
<dbReference type="AlphaFoldDB" id="A0AA88WC07"/>
<dbReference type="PANTHER" id="PTHR22884">
    <property type="entry name" value="SET DOMAIN PROTEINS"/>
    <property type="match status" value="1"/>
</dbReference>
<evidence type="ECO:0000313" key="9">
    <source>
        <dbReference type="EMBL" id="KAK3024867.1"/>
    </source>
</evidence>